<feature type="non-terminal residue" evidence="2">
    <location>
        <position position="1"/>
    </location>
</feature>
<dbReference type="Pfam" id="PF25816">
    <property type="entry name" value="RamC_N"/>
    <property type="match status" value="1"/>
</dbReference>
<sequence>CRVSPDDAAAGRRQGWKLHVSAVPLSAPMVLTRAAEVLVAARAPFKCAGTPGRLAELVSGHYDRGGGGKFITRCPQDEHQLRWLAQELHRGTPQLPGAGTLCERPHRPGSLVRYRYGAFRGLPRL</sequence>
<gene>
    <name evidence="2" type="ORF">C7C46_33990</name>
</gene>
<proteinExistence type="predicted"/>
<name>A0A2V4NG88_9ACTN</name>
<accession>A0A2V4NG88</accession>
<dbReference type="GO" id="GO:0004674">
    <property type="term" value="F:protein serine/threonine kinase activity"/>
    <property type="evidence" value="ECO:0007669"/>
    <property type="project" value="UniProtKB-KW"/>
</dbReference>
<evidence type="ECO:0000259" key="1">
    <source>
        <dbReference type="Pfam" id="PF25816"/>
    </source>
</evidence>
<keyword evidence="2" id="KW-0808">Transferase</keyword>
<keyword evidence="2" id="KW-0723">Serine/threonine-protein kinase</keyword>
<dbReference type="Proteomes" id="UP000248039">
    <property type="component" value="Unassembled WGS sequence"/>
</dbReference>
<evidence type="ECO:0000313" key="3">
    <source>
        <dbReference type="Proteomes" id="UP000248039"/>
    </source>
</evidence>
<dbReference type="InterPro" id="IPR057929">
    <property type="entry name" value="RamC_N"/>
</dbReference>
<feature type="domain" description="RamC N-terminal" evidence="1">
    <location>
        <begin position="3"/>
        <end position="121"/>
    </location>
</feature>
<evidence type="ECO:0000313" key="2">
    <source>
        <dbReference type="EMBL" id="PYC60728.1"/>
    </source>
</evidence>
<dbReference type="EMBL" id="PYBW01000418">
    <property type="protein sequence ID" value="PYC60728.1"/>
    <property type="molecule type" value="Genomic_DNA"/>
</dbReference>
<keyword evidence="3" id="KW-1185">Reference proteome</keyword>
<dbReference type="AlphaFoldDB" id="A0A2V4NG88"/>
<protein>
    <submittedName>
        <fullName evidence="2">Serine/threonine protein kinase</fullName>
    </submittedName>
</protein>
<comment type="caution">
    <text evidence="2">The sequence shown here is derived from an EMBL/GenBank/DDBJ whole genome shotgun (WGS) entry which is preliminary data.</text>
</comment>
<reference evidence="2 3" key="1">
    <citation type="submission" date="2018-03" db="EMBL/GenBank/DDBJ databases">
        <title>Bioinformatic expansion and discovery of thiopeptide antibiotics.</title>
        <authorList>
            <person name="Schwalen C.J."/>
            <person name="Hudson G.A."/>
            <person name="Mitchell D.A."/>
        </authorList>
    </citation>
    <scope>NUCLEOTIDE SEQUENCE [LARGE SCALE GENOMIC DNA]</scope>
    <source>
        <strain evidence="2 3">ATCC 21389</strain>
    </source>
</reference>
<keyword evidence="2" id="KW-0418">Kinase</keyword>
<feature type="non-terminal residue" evidence="2">
    <location>
        <position position="125"/>
    </location>
</feature>
<organism evidence="2 3">
    <name type="scientific">Streptomyces tateyamensis</name>
    <dbReference type="NCBI Taxonomy" id="565073"/>
    <lineage>
        <taxon>Bacteria</taxon>
        <taxon>Bacillati</taxon>
        <taxon>Actinomycetota</taxon>
        <taxon>Actinomycetes</taxon>
        <taxon>Kitasatosporales</taxon>
        <taxon>Streptomycetaceae</taxon>
        <taxon>Streptomyces</taxon>
    </lineage>
</organism>